<feature type="transmembrane region" description="Helical" evidence="1">
    <location>
        <begin position="89"/>
        <end position="108"/>
    </location>
</feature>
<protein>
    <submittedName>
        <fullName evidence="2">Glr3560 protein</fullName>
    </submittedName>
</protein>
<gene>
    <name evidence="2" type="ordered locus">glr3560</name>
</gene>
<dbReference type="SUPFAM" id="SSF141571">
    <property type="entry name" value="Pentapeptide repeat-like"/>
    <property type="match status" value="2"/>
</dbReference>
<evidence type="ECO:0000256" key="1">
    <source>
        <dbReference type="SAM" id="Phobius"/>
    </source>
</evidence>
<dbReference type="PANTHER" id="PTHR14136">
    <property type="entry name" value="BTB_POZ DOMAIN-CONTAINING PROTEIN KCTD9"/>
    <property type="match status" value="1"/>
</dbReference>
<sequence>MQSLVFEPAPKLENPLRLEVRSLRRAHLAGARLKNAGINSCDLTAADLTGADLRGAKVGVAWQRLLFVVFAAAAGAQVGVALAQQAGLWSAAVLGALVGFDIFWAGGLSDDLPERVFAPGDERRYRCEEPDGPAGLGLRVPLVLAGVALLQVALLLGWAPADQSVPRVAALAAGVAAVALLAFAYRRCWIFKTVLKNADFSDADLSGARLAHIDLRGARLVRAFAREANLQGADLRGADLELADLVGADLRDAKLEGTNLEGAWMPDGRTFSGSLADHVLYPEQADKPDSD</sequence>
<reference evidence="2 3" key="2">
    <citation type="journal article" date="2003" name="DNA Res.">
        <title>Complete genome structure of Gloeobacter violaceus PCC 7421, a cyanobacterium that lacks thylakoids (supplement).</title>
        <authorList>
            <person name="Nakamura Y."/>
            <person name="Kaneko T."/>
            <person name="Sato S."/>
            <person name="Mimuro M."/>
            <person name="Miyashita H."/>
            <person name="Tsuchiya T."/>
            <person name="Sasamoto S."/>
            <person name="Watanabe A."/>
            <person name="Kawashima K."/>
            <person name="Kishida Y."/>
            <person name="Kiyokawa C."/>
            <person name="Kohara M."/>
            <person name="Matsumoto M."/>
            <person name="Matsuno A."/>
            <person name="Nakazaki N."/>
            <person name="Shimpo S."/>
            <person name="Takeuchi C."/>
            <person name="Yamada M."/>
            <person name="Tabata S."/>
        </authorList>
    </citation>
    <scope>NUCLEOTIDE SEQUENCE [LARGE SCALE GENOMIC DNA]</scope>
    <source>
        <strain evidence="3">ATCC 29082 / PCC 7421</strain>
    </source>
</reference>
<feature type="transmembrane region" description="Helical" evidence="1">
    <location>
        <begin position="65"/>
        <end position="83"/>
    </location>
</feature>
<dbReference type="InterPro" id="IPR051082">
    <property type="entry name" value="Pentapeptide-BTB/POZ_domain"/>
</dbReference>
<dbReference type="Pfam" id="PF00805">
    <property type="entry name" value="Pentapeptide"/>
    <property type="match status" value="3"/>
</dbReference>
<reference evidence="2 3" key="1">
    <citation type="journal article" date="2003" name="DNA Res.">
        <title>Complete genome structure of Gloeobacter violaceus PCC 7421, a cyanobacterium that lacks thylakoids.</title>
        <authorList>
            <person name="Nakamura Y."/>
            <person name="Kaneko T."/>
            <person name="Sato S."/>
            <person name="Mimuro M."/>
            <person name="Miyashita H."/>
            <person name="Tsuchiya T."/>
            <person name="Sasamoto S."/>
            <person name="Watanabe A."/>
            <person name="Kawashima K."/>
            <person name="Kishida Y."/>
            <person name="Kiyokawa C."/>
            <person name="Kohara M."/>
            <person name="Matsumoto M."/>
            <person name="Matsuno A."/>
            <person name="Nakazaki N."/>
            <person name="Shimpo S."/>
            <person name="Takeuchi C."/>
            <person name="Yamada M."/>
            <person name="Tabata S."/>
        </authorList>
    </citation>
    <scope>NUCLEOTIDE SEQUENCE [LARGE SCALE GENOMIC DNA]</scope>
    <source>
        <strain evidence="3">ATCC 29082 / PCC 7421</strain>
    </source>
</reference>
<dbReference type="InParanoid" id="Q7NFG5"/>
<dbReference type="STRING" id="251221.gene:10761074"/>
<keyword evidence="1" id="KW-0812">Transmembrane</keyword>
<dbReference type="EnsemblBacteria" id="BAC91501">
    <property type="protein sequence ID" value="BAC91501"/>
    <property type="gene ID" value="BAC91501"/>
</dbReference>
<feature type="transmembrane region" description="Helical" evidence="1">
    <location>
        <begin position="136"/>
        <end position="159"/>
    </location>
</feature>
<dbReference type="InterPro" id="IPR001646">
    <property type="entry name" value="5peptide_repeat"/>
</dbReference>
<keyword evidence="3" id="KW-1185">Reference proteome</keyword>
<dbReference type="PANTHER" id="PTHR14136:SF17">
    <property type="entry name" value="BTB_POZ DOMAIN-CONTAINING PROTEIN KCTD9"/>
    <property type="match status" value="1"/>
</dbReference>
<keyword evidence="1" id="KW-0472">Membrane</keyword>
<name>Q7NFG5_GLOVI</name>
<keyword evidence="1" id="KW-1133">Transmembrane helix</keyword>
<evidence type="ECO:0000313" key="2">
    <source>
        <dbReference type="EMBL" id="BAC91501.1"/>
    </source>
</evidence>
<dbReference type="Gene3D" id="2.160.20.80">
    <property type="entry name" value="E3 ubiquitin-protein ligase SopA"/>
    <property type="match status" value="2"/>
</dbReference>
<dbReference type="AlphaFoldDB" id="Q7NFG5"/>
<dbReference type="Proteomes" id="UP000000557">
    <property type="component" value="Chromosome"/>
</dbReference>
<feature type="transmembrane region" description="Helical" evidence="1">
    <location>
        <begin position="165"/>
        <end position="185"/>
    </location>
</feature>
<dbReference type="EMBL" id="BA000045">
    <property type="protein sequence ID" value="BAC91501.1"/>
    <property type="molecule type" value="Genomic_DNA"/>
</dbReference>
<accession>Q7NFG5</accession>
<dbReference type="eggNOG" id="COG1357">
    <property type="taxonomic scope" value="Bacteria"/>
</dbReference>
<dbReference type="OrthoDB" id="459145at2"/>
<organism evidence="2 3">
    <name type="scientific">Gloeobacter violaceus (strain ATCC 29082 / PCC 7421)</name>
    <dbReference type="NCBI Taxonomy" id="251221"/>
    <lineage>
        <taxon>Bacteria</taxon>
        <taxon>Bacillati</taxon>
        <taxon>Cyanobacteriota</taxon>
        <taxon>Cyanophyceae</taxon>
        <taxon>Gloeobacterales</taxon>
        <taxon>Gloeobacteraceae</taxon>
        <taxon>Gloeobacter</taxon>
    </lineage>
</organism>
<evidence type="ECO:0000313" key="3">
    <source>
        <dbReference type="Proteomes" id="UP000000557"/>
    </source>
</evidence>
<proteinExistence type="predicted"/>
<dbReference type="KEGG" id="gvi:glr3560"/>
<dbReference type="HOGENOM" id="CLU_033401_11_3_3"/>
<dbReference type="PATRIC" id="fig|251221.4.peg.3593"/>